<name>A0ABU3VWA8_9GAMM</name>
<organism evidence="9 10">
    <name type="scientific">Marinobacter xestospongiae</name>
    <dbReference type="NCBI Taxonomy" id="994319"/>
    <lineage>
        <taxon>Bacteria</taxon>
        <taxon>Pseudomonadati</taxon>
        <taxon>Pseudomonadota</taxon>
        <taxon>Gammaproteobacteria</taxon>
        <taxon>Pseudomonadales</taxon>
        <taxon>Marinobacteraceae</taxon>
        <taxon>Marinobacter</taxon>
    </lineage>
</organism>
<gene>
    <name evidence="9" type="ORF">RYS15_07670</name>
</gene>
<keyword evidence="3" id="KW-0813">Transport</keyword>
<feature type="transmembrane region" description="Helical" evidence="8">
    <location>
        <begin position="93"/>
        <end position="114"/>
    </location>
</feature>
<keyword evidence="7 8" id="KW-0472">Membrane</keyword>
<dbReference type="PANTHER" id="PTHR30472">
    <property type="entry name" value="FERRIC ENTEROBACTIN TRANSPORT SYSTEM PERMEASE PROTEIN"/>
    <property type="match status" value="1"/>
</dbReference>
<evidence type="ECO:0000256" key="5">
    <source>
        <dbReference type="ARBA" id="ARBA00022692"/>
    </source>
</evidence>
<accession>A0ABU3VWA8</accession>
<sequence>MPVTQRWFLTVGLVAVALLFALSMATGAGVYGAPEVAGFYLGDPTLTADPKLAMILETLRLPRTLAALVVGACLAVAATLLQSATRNPLAEPGLLGINSGAVFGLVLGLTYFGIESTSGYLVWSGAGALLGNVVVLGLGLMLGPSSPLKLVLVGVAMNAVFGGMYSFLLISNRVALDQFRFWNLGSLAGADLVAVQTVLPLALVSTVLALVLCQRLTLMQMGDQQARALGVSTSRVRFGVLIGSTLFTACAIAIAGPVGFVGFLAAYCGRMVEPVALIRQVVFSAVMGALFLLAADILARWLVQPFELPVGTLLALVGAPALIAVVLRGAFRSLLSVK</sequence>
<evidence type="ECO:0000256" key="8">
    <source>
        <dbReference type="SAM" id="Phobius"/>
    </source>
</evidence>
<feature type="transmembrane region" description="Helical" evidence="8">
    <location>
        <begin position="150"/>
        <end position="172"/>
    </location>
</feature>
<dbReference type="Pfam" id="PF01032">
    <property type="entry name" value="FecCD"/>
    <property type="match status" value="1"/>
</dbReference>
<comment type="subcellular location">
    <subcellularLocation>
        <location evidence="1">Cell membrane</location>
        <topology evidence="1">Multi-pass membrane protein</topology>
    </subcellularLocation>
</comment>
<keyword evidence="4" id="KW-1003">Cell membrane</keyword>
<dbReference type="Gene3D" id="1.10.3470.10">
    <property type="entry name" value="ABC transporter involved in vitamin B12 uptake, BtuC"/>
    <property type="match status" value="1"/>
</dbReference>
<comment type="caution">
    <text evidence="9">The sequence shown here is derived from an EMBL/GenBank/DDBJ whole genome shotgun (WGS) entry which is preliminary data.</text>
</comment>
<comment type="similarity">
    <text evidence="2">Belongs to the binding-protein-dependent transport system permease family. FecCD subfamily.</text>
</comment>
<feature type="transmembrane region" description="Helical" evidence="8">
    <location>
        <begin position="277"/>
        <end position="298"/>
    </location>
</feature>
<keyword evidence="10" id="KW-1185">Reference proteome</keyword>
<keyword evidence="5 8" id="KW-0812">Transmembrane</keyword>
<dbReference type="InterPro" id="IPR000522">
    <property type="entry name" value="ABC_transptr_permease_BtuC"/>
</dbReference>
<feature type="transmembrane region" description="Helical" evidence="8">
    <location>
        <begin position="120"/>
        <end position="143"/>
    </location>
</feature>
<evidence type="ECO:0000256" key="1">
    <source>
        <dbReference type="ARBA" id="ARBA00004651"/>
    </source>
</evidence>
<evidence type="ECO:0000256" key="3">
    <source>
        <dbReference type="ARBA" id="ARBA00022448"/>
    </source>
</evidence>
<dbReference type="SUPFAM" id="SSF81345">
    <property type="entry name" value="ABC transporter involved in vitamin B12 uptake, BtuC"/>
    <property type="match status" value="1"/>
</dbReference>
<evidence type="ECO:0000256" key="7">
    <source>
        <dbReference type="ARBA" id="ARBA00023136"/>
    </source>
</evidence>
<protein>
    <submittedName>
        <fullName evidence="9">Iron ABC transporter permease</fullName>
    </submittedName>
</protein>
<dbReference type="RefSeq" id="WP_316973308.1">
    <property type="nucleotide sequence ID" value="NZ_JAWIIJ010000004.1"/>
</dbReference>
<evidence type="ECO:0000313" key="10">
    <source>
        <dbReference type="Proteomes" id="UP001269819"/>
    </source>
</evidence>
<evidence type="ECO:0000256" key="2">
    <source>
        <dbReference type="ARBA" id="ARBA00007935"/>
    </source>
</evidence>
<feature type="transmembrane region" description="Helical" evidence="8">
    <location>
        <begin position="192"/>
        <end position="217"/>
    </location>
</feature>
<reference evidence="9 10" key="1">
    <citation type="submission" date="2023-10" db="EMBL/GenBank/DDBJ databases">
        <title>Characteristics and mechanism of a salt-tolerant marine origin heterotrophic nitrifying- aerobic denitrifying bacteria Marinobacter xestospongiae HN1.</title>
        <authorList>
            <person name="Qi R."/>
        </authorList>
    </citation>
    <scope>NUCLEOTIDE SEQUENCE [LARGE SCALE GENOMIC DNA]</scope>
    <source>
        <strain evidence="9 10">HN1</strain>
    </source>
</reference>
<feature type="transmembrane region" description="Helical" evidence="8">
    <location>
        <begin position="238"/>
        <end position="265"/>
    </location>
</feature>
<dbReference type="Proteomes" id="UP001269819">
    <property type="component" value="Unassembled WGS sequence"/>
</dbReference>
<feature type="transmembrane region" description="Helical" evidence="8">
    <location>
        <begin position="64"/>
        <end position="81"/>
    </location>
</feature>
<dbReference type="PANTHER" id="PTHR30472:SF1">
    <property type="entry name" value="FE(3+) DICITRATE TRANSPORT SYSTEM PERMEASE PROTEIN FECC-RELATED"/>
    <property type="match status" value="1"/>
</dbReference>
<evidence type="ECO:0000313" key="9">
    <source>
        <dbReference type="EMBL" id="MDV2078558.1"/>
    </source>
</evidence>
<keyword evidence="6 8" id="KW-1133">Transmembrane helix</keyword>
<proteinExistence type="inferred from homology"/>
<evidence type="ECO:0000256" key="4">
    <source>
        <dbReference type="ARBA" id="ARBA00022475"/>
    </source>
</evidence>
<dbReference type="EMBL" id="JAWIIJ010000004">
    <property type="protein sequence ID" value="MDV2078558.1"/>
    <property type="molecule type" value="Genomic_DNA"/>
</dbReference>
<dbReference type="InterPro" id="IPR037294">
    <property type="entry name" value="ABC_BtuC-like"/>
</dbReference>
<dbReference type="CDD" id="cd06550">
    <property type="entry name" value="TM_ABC_iron-siderophores_like"/>
    <property type="match status" value="1"/>
</dbReference>
<feature type="transmembrane region" description="Helical" evidence="8">
    <location>
        <begin position="310"/>
        <end position="331"/>
    </location>
</feature>
<evidence type="ECO:0000256" key="6">
    <source>
        <dbReference type="ARBA" id="ARBA00022989"/>
    </source>
</evidence>